<evidence type="ECO:0000313" key="1">
    <source>
        <dbReference type="EMBL" id="KAF7784718.1"/>
    </source>
</evidence>
<comment type="caution">
    <text evidence="1">The sequence shown here is derived from an EMBL/GenBank/DDBJ whole genome shotgun (WGS) entry which is preliminary data.</text>
</comment>
<organism evidence="1 2">
    <name type="scientific">Agaricus bisporus var. burnettii</name>
    <dbReference type="NCBI Taxonomy" id="192524"/>
    <lineage>
        <taxon>Eukaryota</taxon>
        <taxon>Fungi</taxon>
        <taxon>Dikarya</taxon>
        <taxon>Basidiomycota</taxon>
        <taxon>Agaricomycotina</taxon>
        <taxon>Agaricomycetes</taxon>
        <taxon>Agaricomycetidae</taxon>
        <taxon>Agaricales</taxon>
        <taxon>Agaricineae</taxon>
        <taxon>Agaricaceae</taxon>
        <taxon>Agaricus</taxon>
    </lineage>
</organism>
<protein>
    <submittedName>
        <fullName evidence="1">Uncharacterized protein</fullName>
    </submittedName>
</protein>
<sequence length="129" mass="14690">MFKTFELICPKLFAAILTTRTWRPAFAEPELLDLRDVRITVSGPGFGVNNVDQATGANAIQWRYCQPDRFMLGSRITITWTDWISGPRVADDGGGKVFARRALGRRHKSPSEFLSRIVVDYTSRKIDIW</sequence>
<dbReference type="AlphaFoldDB" id="A0A8H7KL68"/>
<gene>
    <name evidence="1" type="ORF">Agabi119p4_883</name>
</gene>
<evidence type="ECO:0000313" key="2">
    <source>
        <dbReference type="Proteomes" id="UP000629468"/>
    </source>
</evidence>
<reference evidence="1 2" key="1">
    <citation type="journal article" name="Sci. Rep.">
        <title>Telomere-to-telomere assembled and centromere annotated genomes of the two main subspecies of the button mushroom Agaricus bisporus reveal especially polymorphic chromosome ends.</title>
        <authorList>
            <person name="Sonnenberg A.S.M."/>
            <person name="Sedaghat-Telgerd N."/>
            <person name="Lavrijssen B."/>
            <person name="Ohm R.A."/>
            <person name="Hendrickx P.M."/>
            <person name="Scholtmeijer K."/>
            <person name="Baars J.J.P."/>
            <person name="van Peer A."/>
        </authorList>
    </citation>
    <scope>NUCLEOTIDE SEQUENCE [LARGE SCALE GENOMIC DNA]</scope>
    <source>
        <strain evidence="1 2">H119_p4</strain>
    </source>
</reference>
<name>A0A8H7KL68_AGABI</name>
<proteinExistence type="predicted"/>
<dbReference type="EMBL" id="JABXXO010000001">
    <property type="protein sequence ID" value="KAF7784718.1"/>
    <property type="molecule type" value="Genomic_DNA"/>
</dbReference>
<accession>A0A8H7KL68</accession>
<dbReference type="Proteomes" id="UP000629468">
    <property type="component" value="Unassembled WGS sequence"/>
</dbReference>